<dbReference type="PANTHER" id="PTHR13720:SF55">
    <property type="entry name" value="ECHINODERM MICROTUBULE-ASSOCIATED PROTEIN-LIKE CG42247"/>
    <property type="match status" value="1"/>
</dbReference>
<name>A0A7R9Q1I5_9ACAR</name>
<feature type="repeat" description="WD" evidence="3">
    <location>
        <begin position="751"/>
        <end position="791"/>
    </location>
</feature>
<feature type="domain" description="Doublecortin" evidence="5">
    <location>
        <begin position="55"/>
        <end position="131"/>
    </location>
</feature>
<gene>
    <name evidence="6" type="ORF">OSB1V03_LOCUS9250</name>
</gene>
<dbReference type="InterPro" id="IPR011047">
    <property type="entry name" value="Quinoprotein_ADH-like_sf"/>
</dbReference>
<feature type="region of interest" description="Disordered" evidence="4">
    <location>
        <begin position="311"/>
        <end position="349"/>
    </location>
</feature>
<dbReference type="InterPro" id="IPR015943">
    <property type="entry name" value="WD40/YVTN_repeat-like_dom_sf"/>
</dbReference>
<evidence type="ECO:0000256" key="1">
    <source>
        <dbReference type="ARBA" id="ARBA00022574"/>
    </source>
</evidence>
<dbReference type="InterPro" id="IPR003533">
    <property type="entry name" value="Doublecortin_dom"/>
</dbReference>
<dbReference type="Pfam" id="PF03607">
    <property type="entry name" value="DCX"/>
    <property type="match status" value="1"/>
</dbReference>
<feature type="region of interest" description="Disordered" evidence="4">
    <location>
        <begin position="516"/>
        <end position="542"/>
    </location>
</feature>
<dbReference type="InterPro" id="IPR001680">
    <property type="entry name" value="WD40_rpt"/>
</dbReference>
<dbReference type="Gene3D" id="3.10.20.230">
    <property type="entry name" value="Doublecortin domain"/>
    <property type="match status" value="2"/>
</dbReference>
<dbReference type="PROSITE" id="PS50294">
    <property type="entry name" value="WD_REPEATS_REGION"/>
    <property type="match status" value="1"/>
</dbReference>
<dbReference type="AlphaFoldDB" id="A0A7R9Q1I5"/>
<evidence type="ECO:0000259" key="5">
    <source>
        <dbReference type="PROSITE" id="PS50309"/>
    </source>
</evidence>
<evidence type="ECO:0000256" key="3">
    <source>
        <dbReference type="PROSITE-ProRule" id="PRU00221"/>
    </source>
</evidence>
<keyword evidence="1 3" id="KW-0853">WD repeat</keyword>
<dbReference type="Pfam" id="PF23409">
    <property type="entry name" value="Beta-prop_EML"/>
    <property type="match status" value="1"/>
</dbReference>
<dbReference type="Pfam" id="PF00400">
    <property type="entry name" value="WD40"/>
    <property type="match status" value="1"/>
</dbReference>
<dbReference type="GO" id="GO:0000226">
    <property type="term" value="P:microtubule cytoskeleton organization"/>
    <property type="evidence" value="ECO:0007669"/>
    <property type="project" value="TreeGrafter"/>
</dbReference>
<dbReference type="GO" id="GO:0035556">
    <property type="term" value="P:intracellular signal transduction"/>
    <property type="evidence" value="ECO:0007669"/>
    <property type="project" value="InterPro"/>
</dbReference>
<dbReference type="SUPFAM" id="SSF50998">
    <property type="entry name" value="Quinoprotein alcohol dehydrogenase-like"/>
    <property type="match status" value="1"/>
</dbReference>
<dbReference type="Proteomes" id="UP000759131">
    <property type="component" value="Unassembled WGS sequence"/>
</dbReference>
<keyword evidence="7" id="KW-1185">Reference proteome</keyword>
<dbReference type="PANTHER" id="PTHR13720">
    <property type="entry name" value="WD-40 REPEAT PROTEIN"/>
    <property type="match status" value="1"/>
</dbReference>
<accession>A0A7R9Q1I5</accession>
<dbReference type="InterPro" id="IPR036572">
    <property type="entry name" value="Doublecortin_dom_sf"/>
</dbReference>
<dbReference type="EMBL" id="CAJPIZ010006141">
    <property type="protein sequence ID" value="CAG2109261.1"/>
    <property type="molecule type" value="Genomic_DNA"/>
</dbReference>
<dbReference type="GO" id="GO:0008017">
    <property type="term" value="F:microtubule binding"/>
    <property type="evidence" value="ECO:0007669"/>
    <property type="project" value="TreeGrafter"/>
</dbReference>
<organism evidence="6">
    <name type="scientific">Medioppia subpectinata</name>
    <dbReference type="NCBI Taxonomy" id="1979941"/>
    <lineage>
        <taxon>Eukaryota</taxon>
        <taxon>Metazoa</taxon>
        <taxon>Ecdysozoa</taxon>
        <taxon>Arthropoda</taxon>
        <taxon>Chelicerata</taxon>
        <taxon>Arachnida</taxon>
        <taxon>Acari</taxon>
        <taxon>Acariformes</taxon>
        <taxon>Sarcoptiformes</taxon>
        <taxon>Oribatida</taxon>
        <taxon>Brachypylina</taxon>
        <taxon>Oppioidea</taxon>
        <taxon>Oppiidae</taxon>
        <taxon>Medioppia</taxon>
    </lineage>
</organism>
<dbReference type="InterPro" id="IPR050630">
    <property type="entry name" value="WD_repeat_EMAP"/>
</dbReference>
<feature type="compositionally biased region" description="Basic and acidic residues" evidence="4">
    <location>
        <begin position="319"/>
        <end position="332"/>
    </location>
</feature>
<protein>
    <recommendedName>
        <fullName evidence="5">Doublecortin domain-containing protein</fullName>
    </recommendedName>
</protein>
<dbReference type="Gene3D" id="2.130.10.10">
    <property type="entry name" value="YVTN repeat-like/Quinoprotein amine dehydrogenase"/>
    <property type="match status" value="2"/>
</dbReference>
<proteinExistence type="predicted"/>
<feature type="domain" description="Doublecortin" evidence="5">
    <location>
        <begin position="197"/>
        <end position="259"/>
    </location>
</feature>
<dbReference type="PROSITE" id="PS50082">
    <property type="entry name" value="WD_REPEATS_2"/>
    <property type="match status" value="1"/>
</dbReference>
<evidence type="ECO:0000256" key="4">
    <source>
        <dbReference type="SAM" id="MobiDB-lite"/>
    </source>
</evidence>
<evidence type="ECO:0000313" key="7">
    <source>
        <dbReference type="Proteomes" id="UP000759131"/>
    </source>
</evidence>
<reference evidence="6" key="1">
    <citation type="submission" date="2020-11" db="EMBL/GenBank/DDBJ databases">
        <authorList>
            <person name="Tran Van P."/>
        </authorList>
    </citation>
    <scope>NUCLEOTIDE SEQUENCE</scope>
</reference>
<dbReference type="SMART" id="SM00320">
    <property type="entry name" value="WD40"/>
    <property type="match status" value="6"/>
</dbReference>
<evidence type="ECO:0000256" key="2">
    <source>
        <dbReference type="ARBA" id="ARBA00022737"/>
    </source>
</evidence>
<dbReference type="GO" id="GO:0072686">
    <property type="term" value="C:mitotic spindle"/>
    <property type="evidence" value="ECO:0007669"/>
    <property type="project" value="TreeGrafter"/>
</dbReference>
<dbReference type="SMART" id="SM00537">
    <property type="entry name" value="DCX"/>
    <property type="match status" value="2"/>
</dbReference>
<keyword evidence="2" id="KW-0677">Repeat</keyword>
<dbReference type="InterPro" id="IPR055439">
    <property type="entry name" value="Beta-prop_EML_1st"/>
</dbReference>
<dbReference type="SUPFAM" id="SSF89837">
    <property type="entry name" value="Doublecortin (DC)"/>
    <property type="match status" value="2"/>
</dbReference>
<dbReference type="EMBL" id="OC860716">
    <property type="protein sequence ID" value="CAD7628831.1"/>
    <property type="molecule type" value="Genomic_DNA"/>
</dbReference>
<evidence type="ECO:0000313" key="6">
    <source>
        <dbReference type="EMBL" id="CAD7628831.1"/>
    </source>
</evidence>
<dbReference type="OrthoDB" id="47802at2759"/>
<sequence length="958" mass="106813">MKTNGTTSPTPEQLSTSGAYGLVVRQSSLMNGNFNGNNLNGVSRALQEASDRKARKLTFYKNGEPFSNCITVSILPGRDFRTMEQLCTYLTDKIKIANGVQYIFTTTGQRVLTLNELEHGQSYVVSGSKNFHSLSNIPYGQNNNRHKPNAITFNAFNEKTRAFKEDDLKLLRPLSSKFNTVYHNINQPINTSYREGRIITIVNNKDHKLRSRVLLNLKSPKSFDIILKDLGQAVRIKNAKRMFTASGHEVRSVSQLKRDMIGIELFYLESENSNSSQIHVKSQSLESINQTNGSKRFSASNDYTNKKIHNKNLSQLESTSEHNSIHTFKRTDSSNFSDINPSRRGESSLSEKISLNMETMIENEFVNRSKTCETQTSPDFAKSNRRKVKNLKELKENKNHFSSDNEVEENIAQTYLRRVLNANMETINDTLRRDTLHEYAETLLRETAFLVQNESLKNDSIESKGELKMKSQSVRNTPKQTPIKMNNISNLHSTPNSRLSEKTVKYENEMIVKNKAETESEEEEDGIGKNVPNDNSTPKRQIGRNLKDPVEYLKDGNDIPTKYLQLNWVMAIRKSKNIVATSQEAGGGEPFAVVRVWSAKDLQTYAVLTQNIFGPAITAMDLSIQGSLLVISGEQSLNLSIWDTKTSEIVNSSRKELKGGENVRGTAFHPTEDDIMATYGNKHLTIWQRKRDGTIDSRTAIKPDLKTAKSINCVDFLPDHSLLTGDTTGTLTIWAPLEDENGILEFVVKEVKGHEKSLTCLQLLQNNILISGDSEGTVKTWDVNDEQFRLLNAIKLPPTSGSITVITRVHYPDAESDAIEIYIGTSMNLILRGSALQATNYSVIFEGHSLAVRGLAVDPKNESFYSSALDQKSQCVSAAVHPSGEVLAIGSVSGTIFIMNTNDGNIVSQLPVSQVCIGCLAYSPEGDLLAAGCQDGILYILPVLDNGFSYEKVSVLKV</sequence>
<dbReference type="PROSITE" id="PS50309">
    <property type="entry name" value="DC"/>
    <property type="match status" value="2"/>
</dbReference>